<dbReference type="InterPro" id="IPR011146">
    <property type="entry name" value="HIT-like"/>
</dbReference>
<reference evidence="4" key="1">
    <citation type="journal article" date="2019" name="Int. J. Syst. Evol. Microbiol.">
        <title>The Global Catalogue of Microorganisms (GCM) 10K type strain sequencing project: providing services to taxonomists for standard genome sequencing and annotation.</title>
        <authorList>
            <consortium name="The Broad Institute Genomics Platform"/>
            <consortium name="The Broad Institute Genome Sequencing Center for Infectious Disease"/>
            <person name="Wu L."/>
            <person name="Ma J."/>
        </authorList>
    </citation>
    <scope>NUCLEOTIDE SEQUENCE [LARGE SCALE GENOMIC DNA]</scope>
    <source>
        <strain evidence="4">JCM 16961</strain>
    </source>
</reference>
<protein>
    <submittedName>
        <fullName evidence="3">HIT family protein</fullName>
    </submittedName>
</protein>
<dbReference type="SUPFAM" id="SSF54197">
    <property type="entry name" value="HIT-like"/>
    <property type="match status" value="1"/>
</dbReference>
<evidence type="ECO:0000256" key="1">
    <source>
        <dbReference type="PROSITE-ProRule" id="PRU00464"/>
    </source>
</evidence>
<dbReference type="PANTHER" id="PTHR46648">
    <property type="entry name" value="HIT FAMILY PROTEIN 1"/>
    <property type="match status" value="1"/>
</dbReference>
<name>A0ABP7CQA0_9MICC</name>
<dbReference type="EMBL" id="BAABCJ010000001">
    <property type="protein sequence ID" value="GAA3692469.1"/>
    <property type="molecule type" value="Genomic_DNA"/>
</dbReference>
<dbReference type="PANTHER" id="PTHR46648:SF1">
    <property type="entry name" value="ADENOSINE 5'-MONOPHOSPHORAMIDASE HNT1"/>
    <property type="match status" value="1"/>
</dbReference>
<dbReference type="RefSeq" id="WP_344878425.1">
    <property type="nucleotide sequence ID" value="NZ_BAABCJ010000001.1"/>
</dbReference>
<gene>
    <name evidence="3" type="ORF">GCM10022377_01050</name>
</gene>
<dbReference type="Pfam" id="PF01230">
    <property type="entry name" value="HIT"/>
    <property type="match status" value="1"/>
</dbReference>
<organism evidence="3 4">
    <name type="scientific">Zhihengliuella alba</name>
    <dbReference type="NCBI Taxonomy" id="547018"/>
    <lineage>
        <taxon>Bacteria</taxon>
        <taxon>Bacillati</taxon>
        <taxon>Actinomycetota</taxon>
        <taxon>Actinomycetes</taxon>
        <taxon>Micrococcales</taxon>
        <taxon>Micrococcaceae</taxon>
        <taxon>Zhihengliuella</taxon>
    </lineage>
</organism>
<dbReference type="PROSITE" id="PS51084">
    <property type="entry name" value="HIT_2"/>
    <property type="match status" value="1"/>
</dbReference>
<accession>A0ABP7CQA0</accession>
<evidence type="ECO:0000313" key="4">
    <source>
        <dbReference type="Proteomes" id="UP001501536"/>
    </source>
</evidence>
<evidence type="ECO:0000313" key="3">
    <source>
        <dbReference type="EMBL" id="GAA3692469.1"/>
    </source>
</evidence>
<feature type="domain" description="HIT" evidence="2">
    <location>
        <begin position="4"/>
        <end position="107"/>
    </location>
</feature>
<dbReference type="InterPro" id="IPR001310">
    <property type="entry name" value="Histidine_triad_HIT"/>
</dbReference>
<evidence type="ECO:0000259" key="2">
    <source>
        <dbReference type="PROSITE" id="PS51084"/>
    </source>
</evidence>
<dbReference type="Gene3D" id="3.30.428.10">
    <property type="entry name" value="HIT-like"/>
    <property type="match status" value="1"/>
</dbReference>
<dbReference type="PRINTS" id="PR00332">
    <property type="entry name" value="HISTRIAD"/>
</dbReference>
<feature type="short sequence motif" description="Histidine triad motif" evidence="1">
    <location>
        <begin position="91"/>
        <end position="95"/>
    </location>
</feature>
<proteinExistence type="predicted"/>
<keyword evidence="4" id="KW-1185">Reference proteome</keyword>
<sequence length="142" mass="15553">MSTIFTKIIDGEIPGRFVWSDESVVAFLDVRPQTTGHVLVVPRREVDRWTEAEPDLLEKVMRVAQAIGHAQVQVFGSARAGLTVMGFEVPHLHVHVWPVNSMADYDFAHPQGATDDESLDAAAGSLREALRRAGHGDAVPTD</sequence>
<comment type="caution">
    <text evidence="3">The sequence shown here is derived from an EMBL/GenBank/DDBJ whole genome shotgun (WGS) entry which is preliminary data.</text>
</comment>
<dbReference type="InterPro" id="IPR036265">
    <property type="entry name" value="HIT-like_sf"/>
</dbReference>
<dbReference type="Proteomes" id="UP001501536">
    <property type="component" value="Unassembled WGS sequence"/>
</dbReference>